<organism evidence="1 2">
    <name type="scientific">Silurus asotus</name>
    <name type="common">Amur catfish</name>
    <name type="synonym">Parasilurus asotus</name>
    <dbReference type="NCBI Taxonomy" id="30991"/>
    <lineage>
        <taxon>Eukaryota</taxon>
        <taxon>Metazoa</taxon>
        <taxon>Chordata</taxon>
        <taxon>Craniata</taxon>
        <taxon>Vertebrata</taxon>
        <taxon>Euteleostomi</taxon>
        <taxon>Actinopterygii</taxon>
        <taxon>Neopterygii</taxon>
        <taxon>Teleostei</taxon>
        <taxon>Ostariophysi</taxon>
        <taxon>Siluriformes</taxon>
        <taxon>Siluridae</taxon>
        <taxon>Silurus</taxon>
    </lineage>
</organism>
<proteinExistence type="predicted"/>
<evidence type="ECO:0000313" key="2">
    <source>
        <dbReference type="Proteomes" id="UP001205998"/>
    </source>
</evidence>
<reference evidence="1" key="1">
    <citation type="submission" date="2018-07" db="EMBL/GenBank/DDBJ databases">
        <title>Comparative genomics of catfishes provides insights into carnivory and benthic adaptation.</title>
        <authorList>
            <person name="Zhang Y."/>
            <person name="Wang D."/>
            <person name="Peng Z."/>
            <person name="Zheng S."/>
            <person name="Shao F."/>
            <person name="Tao W."/>
        </authorList>
    </citation>
    <scope>NUCLEOTIDE SEQUENCE</scope>
    <source>
        <strain evidence="1">Chongqing</strain>
    </source>
</reference>
<sequence length="109" mass="11733">MVKAIQPDKGQRGGPSHSIANVLESCYRGPGIRSTSSGVSSDPERCGETKGFVLRLSILGSKARPASEKCPLRLEATLCSWGWFLINALGGSMKFRIKNKSFEDGLDCS</sequence>
<protein>
    <submittedName>
        <fullName evidence="1">Uncharacterized protein</fullName>
    </submittedName>
</protein>
<accession>A0AAD5B688</accession>
<comment type="caution">
    <text evidence="1">The sequence shown here is derived from an EMBL/GenBank/DDBJ whole genome shotgun (WGS) entry which is preliminary data.</text>
</comment>
<evidence type="ECO:0000313" key="1">
    <source>
        <dbReference type="EMBL" id="KAI5629401.1"/>
    </source>
</evidence>
<gene>
    <name evidence="1" type="ORF">C0J50_2333</name>
</gene>
<dbReference type="EMBL" id="MU535751">
    <property type="protein sequence ID" value="KAI5629401.1"/>
    <property type="molecule type" value="Genomic_DNA"/>
</dbReference>
<dbReference type="Proteomes" id="UP001205998">
    <property type="component" value="Unassembled WGS sequence"/>
</dbReference>
<keyword evidence="2" id="KW-1185">Reference proteome</keyword>
<dbReference type="AlphaFoldDB" id="A0AAD5B688"/>
<name>A0AAD5B688_SILAS</name>